<dbReference type="Gene3D" id="3.40.109.10">
    <property type="entry name" value="NADH Oxidase"/>
    <property type="match status" value="1"/>
</dbReference>
<dbReference type="InterPro" id="IPR000415">
    <property type="entry name" value="Nitroreductase-like"/>
</dbReference>
<evidence type="ECO:0000256" key="2">
    <source>
        <dbReference type="ARBA" id="ARBA00007118"/>
    </source>
</evidence>
<comment type="similarity">
    <text evidence="2">Belongs to the nitroreductase family.</text>
</comment>
<name>A0ABU9VX08_9CLOT</name>
<dbReference type="SUPFAM" id="SSF55469">
    <property type="entry name" value="FMN-dependent nitroreductase-like"/>
    <property type="match status" value="1"/>
</dbReference>
<evidence type="ECO:0000256" key="3">
    <source>
        <dbReference type="ARBA" id="ARBA00022630"/>
    </source>
</evidence>
<feature type="domain" description="Putative nitroreductase TM1586" evidence="6">
    <location>
        <begin position="6"/>
        <end position="219"/>
    </location>
</feature>
<evidence type="ECO:0000313" key="7">
    <source>
        <dbReference type="EMBL" id="MEN1761692.1"/>
    </source>
</evidence>
<dbReference type="Pfam" id="PF14512">
    <property type="entry name" value="TM1586_NiRdase"/>
    <property type="match status" value="1"/>
</dbReference>
<keyword evidence="5" id="KW-0560">Oxidoreductase</keyword>
<dbReference type="RefSeq" id="WP_343186975.1">
    <property type="nucleotide sequence ID" value="NZ_JBCITM010000019.1"/>
</dbReference>
<evidence type="ECO:0000256" key="5">
    <source>
        <dbReference type="ARBA" id="ARBA00023002"/>
    </source>
</evidence>
<keyword evidence="4" id="KW-0288">FMN</keyword>
<dbReference type="Gene3D" id="3.40.109.30">
    <property type="entry name" value="putative nitroreductase (tm1586), domain 2"/>
    <property type="match status" value="1"/>
</dbReference>
<organism evidence="7 8">
    <name type="scientific">Anoxynatronum sibiricum</name>
    <dbReference type="NCBI Taxonomy" id="210623"/>
    <lineage>
        <taxon>Bacteria</taxon>
        <taxon>Bacillati</taxon>
        <taxon>Bacillota</taxon>
        <taxon>Clostridia</taxon>
        <taxon>Eubacteriales</taxon>
        <taxon>Clostridiaceae</taxon>
        <taxon>Anoxynatronum</taxon>
    </lineage>
</organism>
<evidence type="ECO:0000256" key="1">
    <source>
        <dbReference type="ARBA" id="ARBA00001917"/>
    </source>
</evidence>
<keyword evidence="8" id="KW-1185">Reference proteome</keyword>
<dbReference type="PANTHER" id="PTHR43673:SF2">
    <property type="entry name" value="NITROREDUCTASE"/>
    <property type="match status" value="1"/>
</dbReference>
<evidence type="ECO:0000259" key="6">
    <source>
        <dbReference type="Pfam" id="PF14512"/>
    </source>
</evidence>
<comment type="caution">
    <text evidence="7">The sequence shown here is derived from an EMBL/GenBank/DDBJ whole genome shotgun (WGS) entry which is preliminary data.</text>
</comment>
<evidence type="ECO:0000256" key="4">
    <source>
        <dbReference type="ARBA" id="ARBA00022643"/>
    </source>
</evidence>
<reference evidence="7 8" key="1">
    <citation type="submission" date="2024-04" db="EMBL/GenBank/DDBJ databases">
        <title>Genome sequencing and metabolic network reconstruction of aminoacids and betaine degradation by Anoxynatronum sibiricum.</title>
        <authorList>
            <person name="Detkova E.N."/>
            <person name="Boltjanskaja Y.V."/>
            <person name="Mardanov A.V."/>
            <person name="Kevbrin V."/>
        </authorList>
    </citation>
    <scope>NUCLEOTIDE SEQUENCE [LARGE SCALE GENOMIC DNA]</scope>
    <source>
        <strain evidence="7 8">Z-7981</strain>
    </source>
</reference>
<keyword evidence="3" id="KW-0285">Flavoprotein</keyword>
<comment type="cofactor">
    <cofactor evidence="1">
        <name>FMN</name>
        <dbReference type="ChEBI" id="CHEBI:58210"/>
    </cofactor>
</comment>
<dbReference type="EMBL" id="JBCITM010000019">
    <property type="protein sequence ID" value="MEN1761692.1"/>
    <property type="molecule type" value="Genomic_DNA"/>
</dbReference>
<dbReference type="InterPro" id="IPR029478">
    <property type="entry name" value="TM1586_NiRdase"/>
</dbReference>
<dbReference type="Proteomes" id="UP001407405">
    <property type="component" value="Unassembled WGS sequence"/>
</dbReference>
<dbReference type="PANTHER" id="PTHR43673">
    <property type="entry name" value="NAD(P)H NITROREDUCTASE YDGI-RELATED"/>
    <property type="match status" value="1"/>
</dbReference>
<evidence type="ECO:0000313" key="8">
    <source>
        <dbReference type="Proteomes" id="UP001407405"/>
    </source>
</evidence>
<accession>A0ABU9VX08</accession>
<protein>
    <submittedName>
        <fullName evidence="7">Nitroreductase family protein</fullName>
    </submittedName>
</protein>
<gene>
    <name evidence="7" type="ORF">AAIG11_14485</name>
</gene>
<proteinExistence type="inferred from homology"/>
<sequence length="258" mass="28685">MNETTLFETIAKRKSVRKYNMNPLPENLQQQIRDAAGELCPLNPDIKTDIHFLSEGAVKGLLTIKAPHYLLFFSEESPESLLNAGFMLQQMDLYLSSLELGTCWLGMAKPNKAFATVSPLPFVIALSVGTATEPVHRQHQTDFQRKPLPDMVTGSDHEALVESARLAPSATNSQPWQFQTTPDAIRVFRMKPGVMKAWLYDRLNQVDMGIVLCHLWLAAKAAAYQPSLLNEAGVDVPEGQLYVKTLKLEAVDPPVVNV</sequence>